<evidence type="ECO:0000256" key="5">
    <source>
        <dbReference type="ARBA" id="ARBA00022723"/>
    </source>
</evidence>
<dbReference type="AlphaFoldDB" id="A0A3D9UPY7"/>
<evidence type="ECO:0000256" key="6">
    <source>
        <dbReference type="ARBA" id="ARBA00022741"/>
    </source>
</evidence>
<dbReference type="Proteomes" id="UP000256253">
    <property type="component" value="Unassembled WGS sequence"/>
</dbReference>
<dbReference type="EC" id="2.7.11.1" evidence="2"/>
<sequence length="288" mass="32045">MSNDPLNLTPTVHALELPDFLTPNDLDEGQRWSTWSSIERLQRGPQPRPDWVVTQDESIDTELGVLKTGKEADVFVIERAALPTAGGAPVKRAVMAAKRYRDAEHRSFRRHAGYTEGRRIKDSREARAVATKTRFGRQVATGVWAQAEWSALVDLWTSGVPVPYPVQIDDREILMELVVDADGSPAPRLAATRPSRDQLTQWYDQLRSALIVLCGKGIVHGDLSAYNILAGRDGIVLIDLPQVLDLIANPNGTDFLHRDCVNVCTWFSSKGLERDGDELFAELLAYAF</sequence>
<dbReference type="InterPro" id="IPR000687">
    <property type="entry name" value="RIO_kinase"/>
</dbReference>
<evidence type="ECO:0000256" key="7">
    <source>
        <dbReference type="ARBA" id="ARBA00022777"/>
    </source>
</evidence>
<dbReference type="InterPro" id="IPR011009">
    <property type="entry name" value="Kinase-like_dom_sf"/>
</dbReference>
<dbReference type="SUPFAM" id="SSF56112">
    <property type="entry name" value="Protein kinase-like (PK-like)"/>
    <property type="match status" value="1"/>
</dbReference>
<dbReference type="GO" id="GO:0005524">
    <property type="term" value="F:ATP binding"/>
    <property type="evidence" value="ECO:0007669"/>
    <property type="project" value="UniProtKB-KW"/>
</dbReference>
<organism evidence="13 14">
    <name type="scientific">Calidifontibacter indicus</name>
    <dbReference type="NCBI Taxonomy" id="419650"/>
    <lineage>
        <taxon>Bacteria</taxon>
        <taxon>Bacillati</taxon>
        <taxon>Actinomycetota</taxon>
        <taxon>Actinomycetes</taxon>
        <taxon>Micrococcales</taxon>
        <taxon>Dermacoccaceae</taxon>
        <taxon>Calidifontibacter</taxon>
    </lineage>
</organism>
<dbReference type="GO" id="GO:0046872">
    <property type="term" value="F:metal ion binding"/>
    <property type="evidence" value="ECO:0007669"/>
    <property type="project" value="UniProtKB-KW"/>
</dbReference>
<keyword evidence="3" id="KW-0723">Serine/threonine-protein kinase</keyword>
<comment type="similarity">
    <text evidence="1">Belongs to the protein kinase superfamily. RIO-type Ser/Thr kinase family.</text>
</comment>
<keyword evidence="6" id="KW-0547">Nucleotide-binding</keyword>
<comment type="catalytic activity">
    <reaction evidence="10">
        <text>L-threonyl-[protein] + ATP = O-phospho-L-threonyl-[protein] + ADP + H(+)</text>
        <dbReference type="Rhea" id="RHEA:46608"/>
        <dbReference type="Rhea" id="RHEA-COMP:11060"/>
        <dbReference type="Rhea" id="RHEA-COMP:11605"/>
        <dbReference type="ChEBI" id="CHEBI:15378"/>
        <dbReference type="ChEBI" id="CHEBI:30013"/>
        <dbReference type="ChEBI" id="CHEBI:30616"/>
        <dbReference type="ChEBI" id="CHEBI:61977"/>
        <dbReference type="ChEBI" id="CHEBI:456216"/>
        <dbReference type="EC" id="2.7.11.1"/>
    </reaction>
</comment>
<dbReference type="Pfam" id="PF01163">
    <property type="entry name" value="RIO1"/>
    <property type="match status" value="1"/>
</dbReference>
<keyword evidence="5" id="KW-0479">Metal-binding</keyword>
<evidence type="ECO:0000256" key="4">
    <source>
        <dbReference type="ARBA" id="ARBA00022679"/>
    </source>
</evidence>
<name>A0A3D9UPY7_9MICO</name>
<keyword evidence="8" id="KW-0067">ATP-binding</keyword>
<evidence type="ECO:0000256" key="11">
    <source>
        <dbReference type="ARBA" id="ARBA00048679"/>
    </source>
</evidence>
<dbReference type="Gene3D" id="3.30.200.20">
    <property type="entry name" value="Phosphorylase Kinase, domain 1"/>
    <property type="match status" value="1"/>
</dbReference>
<gene>
    <name evidence="13" type="ORF">DFJ65_2597</name>
</gene>
<dbReference type="EMBL" id="QTUA01000001">
    <property type="protein sequence ID" value="REF31528.1"/>
    <property type="molecule type" value="Genomic_DNA"/>
</dbReference>
<dbReference type="Gene3D" id="1.10.510.10">
    <property type="entry name" value="Transferase(Phosphotransferase) domain 1"/>
    <property type="match status" value="1"/>
</dbReference>
<proteinExistence type="inferred from homology"/>
<dbReference type="InterPro" id="IPR051272">
    <property type="entry name" value="RIO-type_Ser/Thr_kinase"/>
</dbReference>
<keyword evidence="4" id="KW-0808">Transferase</keyword>
<dbReference type="GO" id="GO:0004674">
    <property type="term" value="F:protein serine/threonine kinase activity"/>
    <property type="evidence" value="ECO:0007669"/>
    <property type="project" value="UniProtKB-KW"/>
</dbReference>
<dbReference type="RefSeq" id="WP_245950241.1">
    <property type="nucleotide sequence ID" value="NZ_CBDRMH010000001.1"/>
</dbReference>
<keyword evidence="7 13" id="KW-0418">Kinase</keyword>
<dbReference type="InterPro" id="IPR018934">
    <property type="entry name" value="RIO_dom"/>
</dbReference>
<evidence type="ECO:0000256" key="8">
    <source>
        <dbReference type="ARBA" id="ARBA00022840"/>
    </source>
</evidence>
<dbReference type="PANTHER" id="PTHR45723">
    <property type="entry name" value="SERINE/THREONINE-PROTEIN KINASE RIO1"/>
    <property type="match status" value="1"/>
</dbReference>
<keyword evidence="9" id="KW-0460">Magnesium</keyword>
<evidence type="ECO:0000313" key="13">
    <source>
        <dbReference type="EMBL" id="REF31528.1"/>
    </source>
</evidence>
<reference evidence="13 14" key="1">
    <citation type="submission" date="2018-08" db="EMBL/GenBank/DDBJ databases">
        <title>Sequencing the genomes of 1000 actinobacteria strains.</title>
        <authorList>
            <person name="Klenk H.-P."/>
        </authorList>
    </citation>
    <scope>NUCLEOTIDE SEQUENCE [LARGE SCALE GENOMIC DNA]</scope>
    <source>
        <strain evidence="13 14">DSM 22967</strain>
    </source>
</reference>
<comment type="caution">
    <text evidence="13">The sequence shown here is derived from an EMBL/GenBank/DDBJ whole genome shotgun (WGS) entry which is preliminary data.</text>
</comment>
<accession>A0A3D9UPY7</accession>
<protein>
    <recommendedName>
        <fullName evidence="2">non-specific serine/threonine protein kinase</fullName>
        <ecNumber evidence="2">2.7.11.1</ecNumber>
    </recommendedName>
</protein>
<evidence type="ECO:0000313" key="14">
    <source>
        <dbReference type="Proteomes" id="UP000256253"/>
    </source>
</evidence>
<keyword evidence="14" id="KW-1185">Reference proteome</keyword>
<evidence type="ECO:0000256" key="1">
    <source>
        <dbReference type="ARBA" id="ARBA00009196"/>
    </source>
</evidence>
<evidence type="ECO:0000256" key="9">
    <source>
        <dbReference type="ARBA" id="ARBA00022842"/>
    </source>
</evidence>
<comment type="catalytic activity">
    <reaction evidence="11">
        <text>L-seryl-[protein] + ATP = O-phospho-L-seryl-[protein] + ADP + H(+)</text>
        <dbReference type="Rhea" id="RHEA:17989"/>
        <dbReference type="Rhea" id="RHEA-COMP:9863"/>
        <dbReference type="Rhea" id="RHEA-COMP:11604"/>
        <dbReference type="ChEBI" id="CHEBI:15378"/>
        <dbReference type="ChEBI" id="CHEBI:29999"/>
        <dbReference type="ChEBI" id="CHEBI:30616"/>
        <dbReference type="ChEBI" id="CHEBI:83421"/>
        <dbReference type="ChEBI" id="CHEBI:456216"/>
        <dbReference type="EC" id="2.7.11.1"/>
    </reaction>
</comment>
<evidence type="ECO:0000256" key="2">
    <source>
        <dbReference type="ARBA" id="ARBA00012513"/>
    </source>
</evidence>
<evidence type="ECO:0000259" key="12">
    <source>
        <dbReference type="SMART" id="SM00090"/>
    </source>
</evidence>
<evidence type="ECO:0000256" key="10">
    <source>
        <dbReference type="ARBA" id="ARBA00047899"/>
    </source>
</evidence>
<evidence type="ECO:0000256" key="3">
    <source>
        <dbReference type="ARBA" id="ARBA00022527"/>
    </source>
</evidence>
<dbReference type="SMART" id="SM00090">
    <property type="entry name" value="RIO"/>
    <property type="match status" value="1"/>
</dbReference>
<feature type="domain" description="RIO kinase" evidence="12">
    <location>
        <begin position="54"/>
        <end position="285"/>
    </location>
</feature>